<comment type="caution">
    <text evidence="1">The sequence shown here is derived from an EMBL/GenBank/DDBJ whole genome shotgun (WGS) entry which is preliminary data.</text>
</comment>
<dbReference type="Proteomes" id="UP000179807">
    <property type="component" value="Unassembled WGS sequence"/>
</dbReference>
<dbReference type="VEuPathDB" id="TrichDB:TRFO_30311"/>
<keyword evidence="2" id="KW-1185">Reference proteome</keyword>
<reference evidence="1" key="1">
    <citation type="submission" date="2016-10" db="EMBL/GenBank/DDBJ databases">
        <authorList>
            <person name="Benchimol M."/>
            <person name="Almeida L.G."/>
            <person name="Vasconcelos A.T."/>
            <person name="Perreira-Neves A."/>
            <person name="Rosa I.A."/>
            <person name="Tasca T."/>
            <person name="Bogo M.R."/>
            <person name="de Souza W."/>
        </authorList>
    </citation>
    <scope>NUCLEOTIDE SEQUENCE [LARGE SCALE GENOMIC DNA]</scope>
    <source>
        <strain evidence="1">K</strain>
    </source>
</reference>
<evidence type="ECO:0000313" key="1">
    <source>
        <dbReference type="EMBL" id="OHT02523.1"/>
    </source>
</evidence>
<dbReference type="AlphaFoldDB" id="A0A1J4JU11"/>
<sequence length="904" mass="105571">MRIYRELTFSIHFLKISMNFKDFLKLQFQPCIFCCATPEVVQTMPNYVNMIQNAWEIVNQRIPMKMRLVFPFEEEKLSELQYKLVTSREENLDQVHSDVLEITSSTIIREFYFRRQFLKRCFYPDVPLGILYPFIQENPEIDINSSFPIWMQPYIRAVKKVKIRLPAKNIVDSLTRWVSDLALDYEVFTKKIERQFELEWSGFQQKISAYLGFQEDPQRANRVLKLYADICVQKGKYEEALSSYQLLYSSTMFEEFIQEGYFCATIVDIISGNVSKNSLKNITNAKNRKFQYINFYNFYLYSFTELYIRSILHDKPILPLLRIYPPPTDVEESYDSLFKPFIFEQLAQLSKKYHFPLYLYKAGQYYTKIGAYNLSSFCYRASIDCFNGENWPNIVQPLCFEAYGIISKTDNTTDIIVNLMNSKSLIFPQQIGNHIKECKFDFPLPCGFVSARINEFFMPGFPGIQIRELQDEWKQTSERMFGAYQREKFFDFNSISHYDCCVGEEVTVEVQLKFFADIEIRNIYFLTNGTAKIEQKPANCPNMRLRTVNVKFTPIEAGYLEIYGVGFEWNSVCILECPFKHLPIKCKVLEPAPKINFSFSNVCNKVVIGQFVKIDILAENGPIPLDSFSILIKGNVDADLVFPEVESIFGQSKMTPLKANEKTNIEVSAHFEKVGKYQLILIFPYWKRDHIPPRYEHKIFDFEVFNPPKLRIERSISGIQVFSPEFSWALGFTGPFSNINQHLVVVNGRLCLLDFVSMKSNEQKFELPKFCKKFLDNSKLFFWYQNHYGIIQSEIEMPPTLISMTLIKAKSNEKNGNKNQYQLTISNIRNHALKNLEISLGGSNSKVLISGQTKIVLPSLDPGQEFSINLHILFFEVESFLPITLFTEEQIFSFSLYIDQNSFE</sequence>
<evidence type="ECO:0000313" key="2">
    <source>
        <dbReference type="Proteomes" id="UP000179807"/>
    </source>
</evidence>
<protein>
    <submittedName>
        <fullName evidence="1">Uncharacterized protein</fullName>
    </submittedName>
</protein>
<dbReference type="RefSeq" id="XP_068355659.1">
    <property type="nucleotide sequence ID" value="XM_068507278.1"/>
</dbReference>
<gene>
    <name evidence="1" type="ORF">TRFO_30311</name>
</gene>
<dbReference type="GeneID" id="94841982"/>
<organism evidence="1 2">
    <name type="scientific">Tritrichomonas foetus</name>
    <dbReference type="NCBI Taxonomy" id="1144522"/>
    <lineage>
        <taxon>Eukaryota</taxon>
        <taxon>Metamonada</taxon>
        <taxon>Parabasalia</taxon>
        <taxon>Tritrichomonadida</taxon>
        <taxon>Tritrichomonadidae</taxon>
        <taxon>Tritrichomonas</taxon>
    </lineage>
</organism>
<dbReference type="EMBL" id="MLAK01000863">
    <property type="protein sequence ID" value="OHT02523.1"/>
    <property type="molecule type" value="Genomic_DNA"/>
</dbReference>
<name>A0A1J4JU11_9EUKA</name>
<accession>A0A1J4JU11</accession>
<proteinExistence type="predicted"/>